<gene>
    <name evidence="3" type="ORF">BJ554DRAFT_1322</name>
</gene>
<dbReference type="InterPro" id="IPR019956">
    <property type="entry name" value="Ubiquitin_dom"/>
</dbReference>
<keyword evidence="4" id="KW-1185">Reference proteome</keyword>
<dbReference type="GO" id="GO:0031593">
    <property type="term" value="F:polyubiquitin modification-dependent protein binding"/>
    <property type="evidence" value="ECO:0007669"/>
    <property type="project" value="TreeGrafter"/>
</dbReference>
<reference evidence="3 4" key="1">
    <citation type="journal article" name="Sci. Rep.">
        <title>Genome-scale phylogenetic analyses confirm Olpidium as the closest living zoosporic fungus to the non-flagellated, terrestrial fungi.</title>
        <authorList>
            <person name="Chang Y."/>
            <person name="Rochon D."/>
            <person name="Sekimoto S."/>
            <person name="Wang Y."/>
            <person name="Chovatia M."/>
            <person name="Sandor L."/>
            <person name="Salamov A."/>
            <person name="Grigoriev I.V."/>
            <person name="Stajich J.E."/>
            <person name="Spatafora J.W."/>
        </authorList>
    </citation>
    <scope>NUCLEOTIDE SEQUENCE [LARGE SCALE GENOMIC DNA]</scope>
    <source>
        <strain evidence="3">S191</strain>
    </source>
</reference>
<dbReference type="SMART" id="SM00213">
    <property type="entry name" value="UBQ"/>
    <property type="match status" value="1"/>
</dbReference>
<feature type="domain" description="Ubiquitin-like" evidence="2">
    <location>
        <begin position="4"/>
        <end position="74"/>
    </location>
</feature>
<dbReference type="SUPFAM" id="SSF54236">
    <property type="entry name" value="Ubiquitin-like"/>
    <property type="match status" value="1"/>
</dbReference>
<dbReference type="OrthoDB" id="267397at2759"/>
<dbReference type="PANTHER" id="PTHR15204:SF0">
    <property type="entry name" value="LARGE PROLINE-RICH PROTEIN BAG6"/>
    <property type="match status" value="1"/>
</dbReference>
<dbReference type="PRINTS" id="PR00348">
    <property type="entry name" value="UBIQUITIN"/>
</dbReference>
<proteinExistence type="predicted"/>
<dbReference type="GO" id="GO:0051787">
    <property type="term" value="F:misfolded protein binding"/>
    <property type="evidence" value="ECO:0007669"/>
    <property type="project" value="TreeGrafter"/>
</dbReference>
<dbReference type="EMBL" id="JAEFCI010000103">
    <property type="protein sequence ID" value="KAG5463769.1"/>
    <property type="molecule type" value="Genomic_DNA"/>
</dbReference>
<dbReference type="GO" id="GO:0036503">
    <property type="term" value="P:ERAD pathway"/>
    <property type="evidence" value="ECO:0007669"/>
    <property type="project" value="TreeGrafter"/>
</dbReference>
<dbReference type="PROSITE" id="PS50053">
    <property type="entry name" value="UBIQUITIN_2"/>
    <property type="match status" value="1"/>
</dbReference>
<comment type="caution">
    <text evidence="3">The sequence shown here is derived from an EMBL/GenBank/DDBJ whole genome shotgun (WGS) entry which is preliminary data.</text>
</comment>
<dbReference type="InterPro" id="IPR000626">
    <property type="entry name" value="Ubiquitin-like_dom"/>
</dbReference>
<evidence type="ECO:0000313" key="4">
    <source>
        <dbReference type="Proteomes" id="UP000673691"/>
    </source>
</evidence>
<evidence type="ECO:0000313" key="3">
    <source>
        <dbReference type="EMBL" id="KAG5463769.1"/>
    </source>
</evidence>
<feature type="region of interest" description="Disordered" evidence="1">
    <location>
        <begin position="74"/>
        <end position="111"/>
    </location>
</feature>
<evidence type="ECO:0000256" key="1">
    <source>
        <dbReference type="SAM" id="MobiDB-lite"/>
    </source>
</evidence>
<name>A0A8H8A245_9FUNG</name>
<accession>A0A8H8A245</accession>
<dbReference type="CDD" id="cd16106">
    <property type="entry name" value="Ubl_Dsk2p_like"/>
    <property type="match status" value="1"/>
</dbReference>
<dbReference type="Pfam" id="PF00240">
    <property type="entry name" value="ubiquitin"/>
    <property type="match status" value="1"/>
</dbReference>
<protein>
    <submittedName>
        <fullName evidence="3">Ubiquitin family-domain-containing protein</fullName>
    </submittedName>
</protein>
<sequence>MAPLKLNVKSSKADSKIEVTVEETDTVKVLKEKLAEKAETPADRQRLIYSGRVLKDDDTVGSYKIQDGHTVHLVRGAQPPGSASSTAPASTPASMTAASTSSRSVPAAGVPGAAPTPVFGAGNMFPSQAGMGGSEELGGMGGVGGMGGLGAM</sequence>
<feature type="non-terminal residue" evidence="3">
    <location>
        <position position="152"/>
    </location>
</feature>
<dbReference type="AlphaFoldDB" id="A0A8H8A245"/>
<dbReference type="Proteomes" id="UP000673691">
    <property type="component" value="Unassembled WGS sequence"/>
</dbReference>
<feature type="compositionally biased region" description="Low complexity" evidence="1">
    <location>
        <begin position="77"/>
        <end position="111"/>
    </location>
</feature>
<dbReference type="InterPro" id="IPR029071">
    <property type="entry name" value="Ubiquitin-like_domsf"/>
</dbReference>
<evidence type="ECO:0000259" key="2">
    <source>
        <dbReference type="PROSITE" id="PS50053"/>
    </source>
</evidence>
<organism evidence="3 4">
    <name type="scientific">Olpidium bornovanus</name>
    <dbReference type="NCBI Taxonomy" id="278681"/>
    <lineage>
        <taxon>Eukaryota</taxon>
        <taxon>Fungi</taxon>
        <taxon>Fungi incertae sedis</taxon>
        <taxon>Olpidiomycota</taxon>
        <taxon>Olpidiomycotina</taxon>
        <taxon>Olpidiomycetes</taxon>
        <taxon>Olpidiales</taxon>
        <taxon>Olpidiaceae</taxon>
        <taxon>Olpidium</taxon>
    </lineage>
</organism>
<dbReference type="GO" id="GO:0071818">
    <property type="term" value="C:BAT3 complex"/>
    <property type="evidence" value="ECO:0007669"/>
    <property type="project" value="TreeGrafter"/>
</dbReference>
<dbReference type="Gene3D" id="3.10.20.90">
    <property type="entry name" value="Phosphatidylinositol 3-kinase Catalytic Subunit, Chain A, domain 1"/>
    <property type="match status" value="1"/>
</dbReference>
<dbReference type="PANTHER" id="PTHR15204">
    <property type="entry name" value="LARGE PROLINE-RICH PROTEIN BAG6"/>
    <property type="match status" value="1"/>
</dbReference>